<dbReference type="PROSITE" id="PS51257">
    <property type="entry name" value="PROKAR_LIPOPROTEIN"/>
    <property type="match status" value="1"/>
</dbReference>
<dbReference type="InterPro" id="IPR017850">
    <property type="entry name" value="Alkaline_phosphatase_core_sf"/>
</dbReference>
<dbReference type="AlphaFoldDB" id="A0A2T3QMY3"/>
<feature type="domain" description="Sulfatase N-terminal" evidence="7">
    <location>
        <begin position="35"/>
        <end position="414"/>
    </location>
</feature>
<dbReference type="EMBL" id="UATL01000005">
    <property type="protein sequence ID" value="SPY44647.1"/>
    <property type="molecule type" value="Genomic_DNA"/>
</dbReference>
<dbReference type="InterPro" id="IPR024607">
    <property type="entry name" value="Sulfatase_CS"/>
</dbReference>
<sequence length="539" mass="60534">MELSRRKFLKSTAAVGAVTATSSCFVQAEHSTQHPNVLFLAVDDLNDWIGALGAHPQVKTPNLDRLYKRSTAFRNAHCQVPVCGPSRTALLTGMAPTTTGLYTNKELGIKPFDPVAEQVLGSTPVLPQHFKNNGYYTMASGKISHHGTADYRHKEQWDEEIPLYVIGPRDEHLKANGYGYGSYGVDDHKYYPFPVGGGQIIQSQEYGPGTRGFSLCSGALDRHDIPNGGVMPDEYFADWTVERLQRHYEKPFFLACGFIRPHVPYTAPREYFDMFPLESIIVPETIEKEMTDIPLMGKALALGIIPGGDAAAVNKLGIRKELVQAYLACIAFMDAQVGKVLDALEKSPYANNTIVMFWGDHGQNFGEHMNYRKQTLWQESTRVPLMIRLPQQEKGQVCDEAVSLLDLYPTLIELCHLPKVATNEGISLKPLLNNPRFDRKIPAVTTYGYQCHAIRDEQYTYIRYRDGSEELYDRNLDPNEHHNLASDPNYQVIKQAMKQWLPVNNALPYGMVDFDKEGGDFITRILAGFEKEGIPTNLL</sequence>
<evidence type="ECO:0000256" key="1">
    <source>
        <dbReference type="ARBA" id="ARBA00001913"/>
    </source>
</evidence>
<name>A0A2T3QMY3_PHODM</name>
<evidence type="ECO:0000256" key="2">
    <source>
        <dbReference type="ARBA" id="ARBA00008779"/>
    </source>
</evidence>
<dbReference type="RefSeq" id="WP_005304654.1">
    <property type="nucleotide sequence ID" value="NZ_CP079238.1"/>
</dbReference>
<evidence type="ECO:0000256" key="6">
    <source>
        <dbReference type="ARBA" id="ARBA00022837"/>
    </source>
</evidence>
<evidence type="ECO:0000313" key="8">
    <source>
        <dbReference type="EMBL" id="SPY44647.1"/>
    </source>
</evidence>
<keyword evidence="5 8" id="KW-0378">Hydrolase</keyword>
<dbReference type="InterPro" id="IPR035874">
    <property type="entry name" value="IDS"/>
</dbReference>
<protein>
    <submittedName>
        <fullName evidence="8">Choline-sulfatase</fullName>
        <ecNumber evidence="8">3.1.6.6</ecNumber>
    </submittedName>
</protein>
<dbReference type="GO" id="GO:0004423">
    <property type="term" value="F:iduronate-2-sulfatase activity"/>
    <property type="evidence" value="ECO:0007669"/>
    <property type="project" value="InterPro"/>
</dbReference>
<dbReference type="OrthoDB" id="9803751at2"/>
<dbReference type="CDD" id="cd16030">
    <property type="entry name" value="iduronate-2-sulfatase"/>
    <property type="match status" value="1"/>
</dbReference>
<dbReference type="GO" id="GO:0047753">
    <property type="term" value="F:choline-sulfatase activity"/>
    <property type="evidence" value="ECO:0007669"/>
    <property type="project" value="UniProtKB-EC"/>
</dbReference>
<organism evidence="8 9">
    <name type="scientific">Photobacterium damselae</name>
    <dbReference type="NCBI Taxonomy" id="38293"/>
    <lineage>
        <taxon>Bacteria</taxon>
        <taxon>Pseudomonadati</taxon>
        <taxon>Pseudomonadota</taxon>
        <taxon>Gammaproteobacteria</taxon>
        <taxon>Vibrionales</taxon>
        <taxon>Vibrionaceae</taxon>
        <taxon>Photobacterium</taxon>
    </lineage>
</organism>
<keyword evidence="6" id="KW-0106">Calcium</keyword>
<gene>
    <name evidence="8" type="primary">betC_2</name>
    <name evidence="8" type="ORF">NCTC11647_03597</name>
</gene>
<evidence type="ECO:0000313" key="9">
    <source>
        <dbReference type="Proteomes" id="UP000251647"/>
    </source>
</evidence>
<evidence type="ECO:0000256" key="4">
    <source>
        <dbReference type="ARBA" id="ARBA00022729"/>
    </source>
</evidence>
<dbReference type="Pfam" id="PF10518">
    <property type="entry name" value="TAT_signal"/>
    <property type="match status" value="1"/>
</dbReference>
<evidence type="ECO:0000256" key="5">
    <source>
        <dbReference type="ARBA" id="ARBA00022801"/>
    </source>
</evidence>
<dbReference type="Pfam" id="PF00884">
    <property type="entry name" value="Sulfatase"/>
    <property type="match status" value="1"/>
</dbReference>
<dbReference type="EC" id="3.1.6.6" evidence="8"/>
<dbReference type="NCBIfam" id="TIGR01409">
    <property type="entry name" value="TAT_signal_seq"/>
    <property type="match status" value="1"/>
</dbReference>
<dbReference type="Proteomes" id="UP000251647">
    <property type="component" value="Unassembled WGS sequence"/>
</dbReference>
<dbReference type="GO" id="GO:0005737">
    <property type="term" value="C:cytoplasm"/>
    <property type="evidence" value="ECO:0007669"/>
    <property type="project" value="TreeGrafter"/>
</dbReference>
<evidence type="ECO:0000256" key="3">
    <source>
        <dbReference type="ARBA" id="ARBA00022723"/>
    </source>
</evidence>
<dbReference type="SUPFAM" id="SSF53649">
    <property type="entry name" value="Alkaline phosphatase-like"/>
    <property type="match status" value="1"/>
</dbReference>
<dbReference type="InterPro" id="IPR019546">
    <property type="entry name" value="TAT_signal_bac_arc"/>
</dbReference>
<proteinExistence type="inferred from homology"/>
<keyword evidence="4" id="KW-0732">Signal</keyword>
<dbReference type="PANTHER" id="PTHR45953:SF1">
    <property type="entry name" value="IDURONATE 2-SULFATASE"/>
    <property type="match status" value="1"/>
</dbReference>
<dbReference type="InterPro" id="IPR006311">
    <property type="entry name" value="TAT_signal"/>
</dbReference>
<dbReference type="InterPro" id="IPR000917">
    <property type="entry name" value="Sulfatase_N"/>
</dbReference>
<evidence type="ECO:0000259" key="7">
    <source>
        <dbReference type="Pfam" id="PF00884"/>
    </source>
</evidence>
<dbReference type="PROSITE" id="PS51318">
    <property type="entry name" value="TAT"/>
    <property type="match status" value="1"/>
</dbReference>
<accession>A0A2T3QMY3</accession>
<dbReference type="PROSITE" id="PS00523">
    <property type="entry name" value="SULFATASE_1"/>
    <property type="match status" value="1"/>
</dbReference>
<dbReference type="GO" id="GO:0046872">
    <property type="term" value="F:metal ion binding"/>
    <property type="evidence" value="ECO:0007669"/>
    <property type="project" value="UniProtKB-KW"/>
</dbReference>
<dbReference type="PANTHER" id="PTHR45953">
    <property type="entry name" value="IDURONATE 2-SULFATASE"/>
    <property type="match status" value="1"/>
</dbReference>
<comment type="cofactor">
    <cofactor evidence="1">
        <name>Ca(2+)</name>
        <dbReference type="ChEBI" id="CHEBI:29108"/>
    </cofactor>
</comment>
<comment type="similarity">
    <text evidence="2">Belongs to the sulfatase family.</text>
</comment>
<keyword evidence="3" id="KW-0479">Metal-binding</keyword>
<dbReference type="Gene3D" id="3.40.720.10">
    <property type="entry name" value="Alkaline Phosphatase, subunit A"/>
    <property type="match status" value="1"/>
</dbReference>
<reference evidence="8 9" key="1">
    <citation type="submission" date="2018-06" db="EMBL/GenBank/DDBJ databases">
        <authorList>
            <consortium name="Pathogen Informatics"/>
            <person name="Doyle S."/>
        </authorList>
    </citation>
    <scope>NUCLEOTIDE SEQUENCE [LARGE SCALE GENOMIC DNA]</scope>
    <source>
        <strain evidence="8 9">NCTC11647</strain>
    </source>
</reference>